<keyword evidence="2" id="KW-1185">Reference proteome</keyword>
<comment type="caution">
    <text evidence="1">The sequence shown here is derived from an EMBL/GenBank/DDBJ whole genome shotgun (WGS) entry which is preliminary data.</text>
</comment>
<reference evidence="1" key="1">
    <citation type="submission" date="2021-04" db="EMBL/GenBank/DDBJ databases">
        <authorList>
            <person name="Tunstrom K."/>
        </authorList>
    </citation>
    <scope>NUCLEOTIDE SEQUENCE</scope>
</reference>
<dbReference type="Proteomes" id="UP000691718">
    <property type="component" value="Unassembled WGS sequence"/>
</dbReference>
<proteinExistence type="predicted"/>
<dbReference type="AlphaFoldDB" id="A0A8S3X799"/>
<gene>
    <name evidence="1" type="ORF">PAPOLLO_LOCUS13998</name>
</gene>
<evidence type="ECO:0000313" key="1">
    <source>
        <dbReference type="EMBL" id="CAG5001863.1"/>
    </source>
</evidence>
<accession>A0A8S3X799</accession>
<name>A0A8S3X799_PARAO</name>
<sequence>MENPRRGAVSRFTHREYADMYLIYGETRKVSTRGIVSLNARLAARLYAERYPDRRHPTYEVIERLDSAYREGRIPGTRGRHIEGHWVLGLIEDGSEDLRLEVFLENVRSAELLVPLIQKHDSFQREFSINVWAGVIGNKLVHSDILPDNFNGLKLSGVYDKRLANVAI</sequence>
<organism evidence="1 2">
    <name type="scientific">Parnassius apollo</name>
    <name type="common">Apollo butterfly</name>
    <name type="synonym">Papilio apollo</name>
    <dbReference type="NCBI Taxonomy" id="110799"/>
    <lineage>
        <taxon>Eukaryota</taxon>
        <taxon>Metazoa</taxon>
        <taxon>Ecdysozoa</taxon>
        <taxon>Arthropoda</taxon>
        <taxon>Hexapoda</taxon>
        <taxon>Insecta</taxon>
        <taxon>Pterygota</taxon>
        <taxon>Neoptera</taxon>
        <taxon>Endopterygota</taxon>
        <taxon>Lepidoptera</taxon>
        <taxon>Glossata</taxon>
        <taxon>Ditrysia</taxon>
        <taxon>Papilionoidea</taxon>
        <taxon>Papilionidae</taxon>
        <taxon>Parnassiinae</taxon>
        <taxon>Parnassini</taxon>
        <taxon>Parnassius</taxon>
        <taxon>Parnassius</taxon>
    </lineage>
</organism>
<evidence type="ECO:0000313" key="2">
    <source>
        <dbReference type="Proteomes" id="UP000691718"/>
    </source>
</evidence>
<protein>
    <submittedName>
        <fullName evidence="1">(apollo) hypothetical protein</fullName>
    </submittedName>
</protein>
<dbReference type="OrthoDB" id="10052789at2759"/>
<dbReference type="EMBL" id="CAJQZP010000945">
    <property type="protein sequence ID" value="CAG5001863.1"/>
    <property type="molecule type" value="Genomic_DNA"/>
</dbReference>